<dbReference type="Proteomes" id="UP001387100">
    <property type="component" value="Unassembled WGS sequence"/>
</dbReference>
<dbReference type="Pfam" id="PF13411">
    <property type="entry name" value="MerR_1"/>
    <property type="match status" value="1"/>
</dbReference>
<dbReference type="InterPro" id="IPR009061">
    <property type="entry name" value="DNA-bd_dom_put_sf"/>
</dbReference>
<evidence type="ECO:0000256" key="1">
    <source>
        <dbReference type="SAM" id="MobiDB-lite"/>
    </source>
</evidence>
<evidence type="ECO:0000313" key="4">
    <source>
        <dbReference type="Proteomes" id="UP001387100"/>
    </source>
</evidence>
<proteinExistence type="predicted"/>
<dbReference type="EMBL" id="JBBIAA010000025">
    <property type="protein sequence ID" value="MEJ5946542.1"/>
    <property type="molecule type" value="Genomic_DNA"/>
</dbReference>
<feature type="domain" description="HTH merR-type" evidence="2">
    <location>
        <begin position="92"/>
        <end position="127"/>
    </location>
</feature>
<comment type="caution">
    <text evidence="3">The sequence shown here is derived from an EMBL/GenBank/DDBJ whole genome shotgun (WGS) entry which is preliminary data.</text>
</comment>
<feature type="compositionally biased region" description="Basic and acidic residues" evidence="1">
    <location>
        <begin position="222"/>
        <end position="232"/>
    </location>
</feature>
<protein>
    <submittedName>
        <fullName evidence="3">Helix-turn-helix domain-containing protein</fullName>
    </submittedName>
</protein>
<evidence type="ECO:0000313" key="3">
    <source>
        <dbReference type="EMBL" id="MEJ5946542.1"/>
    </source>
</evidence>
<dbReference type="RefSeq" id="WP_339575925.1">
    <property type="nucleotide sequence ID" value="NZ_JBBIAA010000025.1"/>
</dbReference>
<gene>
    <name evidence="3" type="ORF">WDZ17_14690</name>
</gene>
<sequence>MSTTADRRSGERLGEVLAASGLGMTSGELVASLEELLGATASPREDAPLTVDQERYLRERAGLDVEAATDTGAARRAGLAASARLVATSLTGAELARRAGVDDSTVRHWARHGDVVVVGEGRRRRYPAFQVGADGRPLPGLRAVLSALPPGWHPLALEAWMTRTDADLEVDGRAVSPAAWLADGGPVAAVVVLAEGVGARGGTSPTEVARVRAARGAGRGRRPGERPEDLRGPEASVSDPDATT</sequence>
<dbReference type="SUPFAM" id="SSF46955">
    <property type="entry name" value="Putative DNA-binding domain"/>
    <property type="match status" value="1"/>
</dbReference>
<feature type="region of interest" description="Disordered" evidence="1">
    <location>
        <begin position="201"/>
        <end position="244"/>
    </location>
</feature>
<name>A0ABU8RN60_9ACTN</name>
<accession>A0ABU8RN60</accession>
<reference evidence="3 4" key="1">
    <citation type="journal article" date="2017" name="Int. J. Syst. Evol. Microbiol.">
        <title>Pseudokineococcus basanitobsidens sp. nov., isolated from volcanic rock.</title>
        <authorList>
            <person name="Lee D.W."/>
            <person name="Park M.Y."/>
            <person name="Kim J.J."/>
            <person name="Kim B.S."/>
        </authorList>
    </citation>
    <scope>NUCLEOTIDE SEQUENCE [LARGE SCALE GENOMIC DNA]</scope>
    <source>
        <strain evidence="3 4">DSM 103726</strain>
    </source>
</reference>
<evidence type="ECO:0000259" key="2">
    <source>
        <dbReference type="Pfam" id="PF13411"/>
    </source>
</evidence>
<keyword evidence="4" id="KW-1185">Reference proteome</keyword>
<dbReference type="InterPro" id="IPR000551">
    <property type="entry name" value="MerR-type_HTH_dom"/>
</dbReference>
<organism evidence="3 4">
    <name type="scientific">Pseudokineococcus basanitobsidens</name>
    <dbReference type="NCBI Taxonomy" id="1926649"/>
    <lineage>
        <taxon>Bacteria</taxon>
        <taxon>Bacillati</taxon>
        <taxon>Actinomycetota</taxon>
        <taxon>Actinomycetes</taxon>
        <taxon>Kineosporiales</taxon>
        <taxon>Kineosporiaceae</taxon>
        <taxon>Pseudokineococcus</taxon>
    </lineage>
</organism>